<evidence type="ECO:0000256" key="1">
    <source>
        <dbReference type="SAM" id="MobiDB-lite"/>
    </source>
</evidence>
<evidence type="ECO:0000313" key="2">
    <source>
        <dbReference type="EMBL" id="KAG2559104.1"/>
    </source>
</evidence>
<comment type="caution">
    <text evidence="2">The sequence shown here is derived from an EMBL/GenBank/DDBJ whole genome shotgun (WGS) entry which is preliminary data.</text>
</comment>
<dbReference type="AlphaFoldDB" id="A0A8T0PLK8"/>
<keyword evidence="3" id="KW-1185">Reference proteome</keyword>
<feature type="region of interest" description="Disordered" evidence="1">
    <location>
        <begin position="36"/>
        <end position="62"/>
    </location>
</feature>
<protein>
    <submittedName>
        <fullName evidence="2">Uncharacterized protein</fullName>
    </submittedName>
</protein>
<gene>
    <name evidence="2" type="ORF">PVAP13_8NG318968</name>
</gene>
<accession>A0A8T0PLK8</accession>
<dbReference type="Proteomes" id="UP000823388">
    <property type="component" value="Chromosome 8N"/>
</dbReference>
<dbReference type="EMBL" id="CM029052">
    <property type="protein sequence ID" value="KAG2559104.1"/>
    <property type="molecule type" value="Genomic_DNA"/>
</dbReference>
<reference evidence="2" key="1">
    <citation type="submission" date="2020-05" db="EMBL/GenBank/DDBJ databases">
        <title>WGS assembly of Panicum virgatum.</title>
        <authorList>
            <person name="Lovell J.T."/>
            <person name="Jenkins J."/>
            <person name="Shu S."/>
            <person name="Juenger T.E."/>
            <person name="Schmutz J."/>
        </authorList>
    </citation>
    <scope>NUCLEOTIDE SEQUENCE</scope>
    <source>
        <strain evidence="2">AP13</strain>
    </source>
</reference>
<name>A0A8T0PLK8_PANVG</name>
<organism evidence="2 3">
    <name type="scientific">Panicum virgatum</name>
    <name type="common">Blackwell switchgrass</name>
    <dbReference type="NCBI Taxonomy" id="38727"/>
    <lineage>
        <taxon>Eukaryota</taxon>
        <taxon>Viridiplantae</taxon>
        <taxon>Streptophyta</taxon>
        <taxon>Embryophyta</taxon>
        <taxon>Tracheophyta</taxon>
        <taxon>Spermatophyta</taxon>
        <taxon>Magnoliopsida</taxon>
        <taxon>Liliopsida</taxon>
        <taxon>Poales</taxon>
        <taxon>Poaceae</taxon>
        <taxon>PACMAD clade</taxon>
        <taxon>Panicoideae</taxon>
        <taxon>Panicodae</taxon>
        <taxon>Paniceae</taxon>
        <taxon>Panicinae</taxon>
        <taxon>Panicum</taxon>
        <taxon>Panicum sect. Hiantes</taxon>
    </lineage>
</organism>
<proteinExistence type="predicted"/>
<sequence length="104" mass="11272">MPRRSNHYATPPHLLLRRTPFLAPLDRSGGWVAEHGNGGVGNARRQVRRASPSSAPSAGECDCGGPSNIRRVVIDVTISSTEEATVREPICVRPHEEAEQVNAH</sequence>
<evidence type="ECO:0000313" key="3">
    <source>
        <dbReference type="Proteomes" id="UP000823388"/>
    </source>
</evidence>
<feature type="compositionally biased region" description="Low complexity" evidence="1">
    <location>
        <begin position="49"/>
        <end position="58"/>
    </location>
</feature>